<dbReference type="InParanoid" id="A0A1Y2APD8"/>
<dbReference type="EMBL" id="MCFC01000075">
    <property type="protein sequence ID" value="ORY23815.1"/>
    <property type="molecule type" value="Genomic_DNA"/>
</dbReference>
<proteinExistence type="predicted"/>
<reference evidence="1 2" key="1">
    <citation type="submission" date="2016-07" db="EMBL/GenBank/DDBJ databases">
        <title>Pervasive Adenine N6-methylation of Active Genes in Fungi.</title>
        <authorList>
            <consortium name="DOE Joint Genome Institute"/>
            <person name="Mondo S.J."/>
            <person name="Dannebaum R.O."/>
            <person name="Kuo R.C."/>
            <person name="Labutti K."/>
            <person name="Haridas S."/>
            <person name="Kuo A."/>
            <person name="Salamov A."/>
            <person name="Ahrendt S.R."/>
            <person name="Lipzen A."/>
            <person name="Sullivan W."/>
            <person name="Andreopoulos W.B."/>
            <person name="Clum A."/>
            <person name="Lindquist E."/>
            <person name="Daum C."/>
            <person name="Ramamoorthy G.K."/>
            <person name="Gryganskyi A."/>
            <person name="Culley D."/>
            <person name="Magnuson J.K."/>
            <person name="James T.Y."/>
            <person name="O'Malley M.A."/>
            <person name="Stajich J.E."/>
            <person name="Spatafora J.W."/>
            <person name="Visel A."/>
            <person name="Grigoriev I.V."/>
        </authorList>
    </citation>
    <scope>NUCLEOTIDE SEQUENCE [LARGE SCALE GENOMIC DNA]</scope>
    <source>
        <strain evidence="1 2">68-887.2</strain>
    </source>
</reference>
<keyword evidence="2" id="KW-1185">Reference proteome</keyword>
<dbReference type="STRING" id="71784.A0A1Y2APD8"/>
<dbReference type="Gene3D" id="2.130.10.10">
    <property type="entry name" value="YVTN repeat-like/Quinoprotein amine dehydrogenase"/>
    <property type="match status" value="1"/>
</dbReference>
<evidence type="ECO:0000313" key="1">
    <source>
        <dbReference type="EMBL" id="ORY23815.1"/>
    </source>
</evidence>
<organism evidence="1 2">
    <name type="scientific">Naematelia encephala</name>
    <dbReference type="NCBI Taxonomy" id="71784"/>
    <lineage>
        <taxon>Eukaryota</taxon>
        <taxon>Fungi</taxon>
        <taxon>Dikarya</taxon>
        <taxon>Basidiomycota</taxon>
        <taxon>Agaricomycotina</taxon>
        <taxon>Tremellomycetes</taxon>
        <taxon>Tremellales</taxon>
        <taxon>Naemateliaceae</taxon>
        <taxon>Naematelia</taxon>
    </lineage>
</organism>
<dbReference type="InterPro" id="IPR015943">
    <property type="entry name" value="WD40/YVTN_repeat-like_dom_sf"/>
</dbReference>
<dbReference type="Proteomes" id="UP000193986">
    <property type="component" value="Unassembled WGS sequence"/>
</dbReference>
<evidence type="ECO:0000313" key="2">
    <source>
        <dbReference type="Proteomes" id="UP000193986"/>
    </source>
</evidence>
<comment type="caution">
    <text evidence="1">The sequence shown here is derived from an EMBL/GenBank/DDBJ whole genome shotgun (WGS) entry which is preliminary data.</text>
</comment>
<accession>A0A1Y2APD8</accession>
<dbReference type="OrthoDB" id="248320at2759"/>
<name>A0A1Y2APD8_9TREE</name>
<dbReference type="AlphaFoldDB" id="A0A1Y2APD8"/>
<protein>
    <submittedName>
        <fullName evidence="1">Uncharacterized protein</fullName>
    </submittedName>
</protein>
<gene>
    <name evidence="1" type="ORF">BCR39DRAFT_342962</name>
</gene>
<sequence>MFGNNAFGALAVESDSAAAGPSRVSVEGPEVDADWIKLVRTNHDAVVRVSDKVDLSGLPYECSLMAVSNIWDLLLVGSNTGLQVYRLSELHRLLEGAAKDASPAASPVQTIPLPARPIWVKLAMNDERLVVSMADGAGTSLWRLRDVLAGSVRSTAWQLLTVDRPLPYFHVKCPITSDRRTAKPLSGRAV</sequence>